<dbReference type="PANTHER" id="PTHR30007">
    <property type="entry name" value="PHP DOMAIN PROTEIN"/>
    <property type="match status" value="1"/>
</dbReference>
<dbReference type="InterPro" id="IPR002559">
    <property type="entry name" value="Transposase_11"/>
</dbReference>
<gene>
    <name evidence="2" type="ORF">J2Z21_008886</name>
</gene>
<organism evidence="2 3">
    <name type="scientific">Streptomyces griseochromogenes</name>
    <dbReference type="NCBI Taxonomy" id="68214"/>
    <lineage>
        <taxon>Bacteria</taxon>
        <taxon>Bacillati</taxon>
        <taxon>Actinomycetota</taxon>
        <taxon>Actinomycetes</taxon>
        <taxon>Kitasatosporales</taxon>
        <taxon>Streptomycetaceae</taxon>
        <taxon>Streptomyces</taxon>
    </lineage>
</organism>
<keyword evidence="3" id="KW-1185">Reference proteome</keyword>
<evidence type="ECO:0000313" key="3">
    <source>
        <dbReference type="Proteomes" id="UP001519309"/>
    </source>
</evidence>
<protein>
    <submittedName>
        <fullName evidence="2">Transposase</fullName>
    </submittedName>
</protein>
<dbReference type="EMBL" id="JAGGLP010000035">
    <property type="protein sequence ID" value="MBP2055870.1"/>
    <property type="molecule type" value="Genomic_DNA"/>
</dbReference>
<sequence length="74" mass="8680">MTAVADELDRTRKGIESSTRLGRHRWVVERTVSWLAGCRRLHRRYEREAEHFLAFVGLAALPIGYRRLTKTVRT</sequence>
<accession>A0ABS4M869</accession>
<evidence type="ECO:0000313" key="2">
    <source>
        <dbReference type="EMBL" id="MBP2055870.1"/>
    </source>
</evidence>
<feature type="domain" description="Transposase IS4-like" evidence="1">
    <location>
        <begin position="20"/>
        <end position="59"/>
    </location>
</feature>
<dbReference type="Proteomes" id="UP001519309">
    <property type="component" value="Unassembled WGS sequence"/>
</dbReference>
<comment type="caution">
    <text evidence="2">The sequence shown here is derived from an EMBL/GenBank/DDBJ whole genome shotgun (WGS) entry which is preliminary data.</text>
</comment>
<proteinExistence type="predicted"/>
<evidence type="ECO:0000259" key="1">
    <source>
        <dbReference type="Pfam" id="PF01609"/>
    </source>
</evidence>
<name>A0ABS4M869_9ACTN</name>
<reference evidence="2 3" key="1">
    <citation type="submission" date="2021-03" db="EMBL/GenBank/DDBJ databases">
        <title>Genomic Encyclopedia of Type Strains, Phase IV (KMG-IV): sequencing the most valuable type-strain genomes for metagenomic binning, comparative biology and taxonomic classification.</title>
        <authorList>
            <person name="Goeker M."/>
        </authorList>
    </citation>
    <scope>NUCLEOTIDE SEQUENCE [LARGE SCALE GENOMIC DNA]</scope>
    <source>
        <strain evidence="2 3">DSM 40499</strain>
    </source>
</reference>
<dbReference type="Pfam" id="PF01609">
    <property type="entry name" value="DDE_Tnp_1"/>
    <property type="match status" value="1"/>
</dbReference>